<evidence type="ECO:0000313" key="2">
    <source>
        <dbReference type="EMBL" id="MFC0212387.1"/>
    </source>
</evidence>
<proteinExistence type="predicted"/>
<gene>
    <name evidence="2" type="ORF">ACFFK0_07920</name>
</gene>
<sequence>MLLSSDEVFQILKDAGLTSAKDKQIVLRWKRNGFIKAKIDSRKKGVWFEEKEVKKFINNRKGASQIEILEMEIEKLSKKIDEEKKTNQKLVEEIEFLREKVHENREDNSKHNEYINSELIDLDEFNLDRLITGISKNNLIPTELINELDSFENVILSMRNRTEQFKENSPNESGYKWAATLGDLALNRITKIKGQINNLLE</sequence>
<evidence type="ECO:0008006" key="4">
    <source>
        <dbReference type="Google" id="ProtNLM"/>
    </source>
</evidence>
<keyword evidence="3" id="KW-1185">Reference proteome</keyword>
<dbReference type="Proteomes" id="UP001589776">
    <property type="component" value="Unassembled WGS sequence"/>
</dbReference>
<dbReference type="EMBL" id="JBHLWN010000030">
    <property type="protein sequence ID" value="MFC0212387.1"/>
    <property type="molecule type" value="Genomic_DNA"/>
</dbReference>
<feature type="coiled-coil region" evidence="1">
    <location>
        <begin position="59"/>
        <end position="107"/>
    </location>
</feature>
<keyword evidence="1" id="KW-0175">Coiled coil</keyword>
<name>A0ABV6DIF7_9BACL</name>
<evidence type="ECO:0000256" key="1">
    <source>
        <dbReference type="SAM" id="Coils"/>
    </source>
</evidence>
<reference evidence="2 3" key="1">
    <citation type="submission" date="2024-09" db="EMBL/GenBank/DDBJ databases">
        <authorList>
            <person name="Sun Q."/>
            <person name="Mori K."/>
        </authorList>
    </citation>
    <scope>NUCLEOTIDE SEQUENCE [LARGE SCALE GENOMIC DNA]</scope>
    <source>
        <strain evidence="2 3">CCM 7759</strain>
    </source>
</reference>
<comment type="caution">
    <text evidence="2">The sequence shown here is derived from an EMBL/GenBank/DDBJ whole genome shotgun (WGS) entry which is preliminary data.</text>
</comment>
<organism evidence="2 3">
    <name type="scientific">Paenibacillus chartarius</name>
    <dbReference type="NCBI Taxonomy" id="747481"/>
    <lineage>
        <taxon>Bacteria</taxon>
        <taxon>Bacillati</taxon>
        <taxon>Bacillota</taxon>
        <taxon>Bacilli</taxon>
        <taxon>Bacillales</taxon>
        <taxon>Paenibacillaceae</taxon>
        <taxon>Paenibacillus</taxon>
    </lineage>
</organism>
<evidence type="ECO:0000313" key="3">
    <source>
        <dbReference type="Proteomes" id="UP001589776"/>
    </source>
</evidence>
<dbReference type="RefSeq" id="WP_377469541.1">
    <property type="nucleotide sequence ID" value="NZ_JBHLWN010000030.1"/>
</dbReference>
<protein>
    <recommendedName>
        <fullName evidence="4">HTH merR-type domain-containing protein</fullName>
    </recommendedName>
</protein>
<accession>A0ABV6DIF7</accession>